<evidence type="ECO:0000256" key="3">
    <source>
        <dbReference type="ARBA" id="ARBA00023015"/>
    </source>
</evidence>
<dbReference type="SUPFAM" id="SSF55785">
    <property type="entry name" value="PYP-like sensor domain (PAS domain)"/>
    <property type="match status" value="1"/>
</dbReference>
<dbReference type="GO" id="GO:0006355">
    <property type="term" value="P:regulation of DNA-templated transcription"/>
    <property type="evidence" value="ECO:0007669"/>
    <property type="project" value="InterPro"/>
</dbReference>
<evidence type="ECO:0000259" key="8">
    <source>
        <dbReference type="PROSITE" id="PS50113"/>
    </source>
</evidence>
<dbReference type="EMBL" id="BLTE01000001">
    <property type="protein sequence ID" value="GFK92325.1"/>
    <property type="molecule type" value="Genomic_DNA"/>
</dbReference>
<dbReference type="InterPro" id="IPR035965">
    <property type="entry name" value="PAS-like_dom_sf"/>
</dbReference>
<dbReference type="PROSITE" id="PS00676">
    <property type="entry name" value="SIGMA54_INTERACT_2"/>
    <property type="match status" value="1"/>
</dbReference>
<accession>A0A6V8LVQ0</accession>
<dbReference type="PROSITE" id="PS50113">
    <property type="entry name" value="PAC"/>
    <property type="match status" value="1"/>
</dbReference>
<feature type="domain" description="PAC" evidence="8">
    <location>
        <begin position="87"/>
        <end position="139"/>
    </location>
</feature>
<dbReference type="Gene3D" id="1.10.10.60">
    <property type="entry name" value="Homeodomain-like"/>
    <property type="match status" value="1"/>
</dbReference>
<feature type="domain" description="Sigma-54 factor interaction" evidence="6">
    <location>
        <begin position="146"/>
        <end position="375"/>
    </location>
</feature>
<evidence type="ECO:0000313" key="10">
    <source>
        <dbReference type="Proteomes" id="UP000494245"/>
    </source>
</evidence>
<name>A0A6V8LVQ0_9BACT</name>
<dbReference type="InterPro" id="IPR000014">
    <property type="entry name" value="PAS"/>
</dbReference>
<dbReference type="SMART" id="SM00382">
    <property type="entry name" value="AAA"/>
    <property type="match status" value="1"/>
</dbReference>
<dbReference type="PANTHER" id="PTHR32071:SF57">
    <property type="entry name" value="C4-DICARBOXYLATE TRANSPORT TRANSCRIPTIONAL REGULATORY PROTEIN DCTD"/>
    <property type="match status" value="1"/>
</dbReference>
<evidence type="ECO:0000256" key="5">
    <source>
        <dbReference type="ARBA" id="ARBA00023163"/>
    </source>
</evidence>
<dbReference type="Gene3D" id="3.40.50.300">
    <property type="entry name" value="P-loop containing nucleotide triphosphate hydrolases"/>
    <property type="match status" value="1"/>
</dbReference>
<dbReference type="InterPro" id="IPR002078">
    <property type="entry name" value="Sigma_54_int"/>
</dbReference>
<dbReference type="PROSITE" id="PS00688">
    <property type="entry name" value="SIGMA54_INTERACT_3"/>
    <property type="match status" value="1"/>
</dbReference>
<dbReference type="InterPro" id="IPR003593">
    <property type="entry name" value="AAA+_ATPase"/>
</dbReference>
<evidence type="ECO:0000256" key="1">
    <source>
        <dbReference type="ARBA" id="ARBA00022741"/>
    </source>
</evidence>
<evidence type="ECO:0000256" key="4">
    <source>
        <dbReference type="ARBA" id="ARBA00023125"/>
    </source>
</evidence>
<protein>
    <submittedName>
        <fullName evidence="9">Transcriptional regulatory protein ZraR</fullName>
    </submittedName>
</protein>
<dbReference type="Pfam" id="PF00989">
    <property type="entry name" value="PAS"/>
    <property type="match status" value="1"/>
</dbReference>
<dbReference type="CDD" id="cd00130">
    <property type="entry name" value="PAS"/>
    <property type="match status" value="1"/>
</dbReference>
<dbReference type="Pfam" id="PF25601">
    <property type="entry name" value="AAA_lid_14"/>
    <property type="match status" value="1"/>
</dbReference>
<dbReference type="GO" id="GO:0005524">
    <property type="term" value="F:ATP binding"/>
    <property type="evidence" value="ECO:0007669"/>
    <property type="project" value="UniProtKB-KW"/>
</dbReference>
<dbReference type="CDD" id="cd00009">
    <property type="entry name" value="AAA"/>
    <property type="match status" value="1"/>
</dbReference>
<dbReference type="NCBIfam" id="TIGR00229">
    <property type="entry name" value="sensory_box"/>
    <property type="match status" value="1"/>
</dbReference>
<sequence length="454" mass="50399">MLAPIKEYTMTFPGHIHCDSIMDSLADGVFTVDKDWTITFFNRAAANITGIPVEQAVGRKCRDVFHSSICDGACALKTCMEQNLSMTNKSIHIVGPDGKRIPLSISASPLRDKDGRLIGGVETFRDLSDISLMRRQLQGERTLEDIITRSRGMTRVLDILPRIAASRTSVLLLGESGTGKELVARAIHNMSPRKNGPFVTVNCGALPETLMESELFGYKKGAFTDAKTDHKGKFQAAHKGTILLDELGDLPYRLQVKLLRVLQDMIVEPLGSSNAVAVDVRVIAATNLDLEAMAAAGQFRQDLFYRLNVARIALPSLRERPEDIPLLARHFIEHFNAVQASQVEGLSEDVTFLLLRHNYPGNVRELRNILEYATLLQHKGFIQVEHLPEYLHPDPQQPTLTRPGMTLREIKRQAALQSIKRNGGRKMAACRELGISKDTLRRILGDEQAPPQGA</sequence>
<dbReference type="Proteomes" id="UP000494245">
    <property type="component" value="Unassembled WGS sequence"/>
</dbReference>
<keyword evidence="3" id="KW-0805">Transcription regulation</keyword>
<evidence type="ECO:0000313" key="9">
    <source>
        <dbReference type="EMBL" id="GFK92325.1"/>
    </source>
</evidence>
<reference evidence="9 10" key="2">
    <citation type="submission" date="2020-05" db="EMBL/GenBank/DDBJ databases">
        <title>Draft genome sequence of Desulfovibrio sp. strainFSS-1.</title>
        <authorList>
            <person name="Shimoshige H."/>
            <person name="Kobayashi H."/>
            <person name="Maekawa T."/>
        </authorList>
    </citation>
    <scope>NUCLEOTIDE SEQUENCE [LARGE SCALE GENOMIC DNA]</scope>
    <source>
        <strain evidence="9 10">SIID29052-01</strain>
    </source>
</reference>
<evidence type="ECO:0000259" key="6">
    <source>
        <dbReference type="PROSITE" id="PS50045"/>
    </source>
</evidence>
<dbReference type="SUPFAM" id="SSF52540">
    <property type="entry name" value="P-loop containing nucleoside triphosphate hydrolases"/>
    <property type="match status" value="1"/>
</dbReference>
<dbReference type="InterPro" id="IPR027417">
    <property type="entry name" value="P-loop_NTPase"/>
</dbReference>
<dbReference type="InterPro" id="IPR025662">
    <property type="entry name" value="Sigma_54_int_dom_ATP-bd_1"/>
</dbReference>
<dbReference type="InterPro" id="IPR013767">
    <property type="entry name" value="PAS_fold"/>
</dbReference>
<proteinExistence type="predicted"/>
<dbReference type="InterPro" id="IPR058031">
    <property type="entry name" value="AAA_lid_NorR"/>
</dbReference>
<reference evidence="9 10" key="1">
    <citation type="submission" date="2020-04" db="EMBL/GenBank/DDBJ databases">
        <authorList>
            <consortium name="Desulfovibrio sp. FSS-1 genome sequencing consortium"/>
            <person name="Shimoshige H."/>
            <person name="Kobayashi H."/>
            <person name="Maekawa T."/>
        </authorList>
    </citation>
    <scope>NUCLEOTIDE SEQUENCE [LARGE SCALE GENOMIC DNA]</scope>
    <source>
        <strain evidence="9 10">SIID29052-01</strain>
    </source>
</reference>
<gene>
    <name evidence="9" type="primary">zraR_2</name>
    <name evidence="9" type="ORF">NNJEOMEG_00149</name>
</gene>
<dbReference type="FunFam" id="3.40.50.300:FF:000006">
    <property type="entry name" value="DNA-binding transcriptional regulator NtrC"/>
    <property type="match status" value="1"/>
</dbReference>
<dbReference type="PROSITE" id="PS50112">
    <property type="entry name" value="PAS"/>
    <property type="match status" value="1"/>
</dbReference>
<dbReference type="InterPro" id="IPR025944">
    <property type="entry name" value="Sigma_54_int_dom_CS"/>
</dbReference>
<keyword evidence="5" id="KW-0804">Transcription</keyword>
<dbReference type="PROSITE" id="PS00675">
    <property type="entry name" value="SIGMA54_INTERACT_1"/>
    <property type="match status" value="1"/>
</dbReference>
<dbReference type="InterPro" id="IPR000700">
    <property type="entry name" value="PAS-assoc_C"/>
</dbReference>
<evidence type="ECO:0000256" key="2">
    <source>
        <dbReference type="ARBA" id="ARBA00022840"/>
    </source>
</evidence>
<evidence type="ECO:0000259" key="7">
    <source>
        <dbReference type="PROSITE" id="PS50112"/>
    </source>
</evidence>
<organism evidence="9 10">
    <name type="scientific">Fundidesulfovibrio magnetotacticus</name>
    <dbReference type="NCBI Taxonomy" id="2730080"/>
    <lineage>
        <taxon>Bacteria</taxon>
        <taxon>Pseudomonadati</taxon>
        <taxon>Thermodesulfobacteriota</taxon>
        <taxon>Desulfovibrionia</taxon>
        <taxon>Desulfovibrionales</taxon>
        <taxon>Desulfovibrionaceae</taxon>
        <taxon>Fundidesulfovibrio</taxon>
    </lineage>
</organism>
<dbReference type="Gene3D" id="3.30.450.20">
    <property type="entry name" value="PAS domain"/>
    <property type="match status" value="1"/>
</dbReference>
<dbReference type="Pfam" id="PF00158">
    <property type="entry name" value="Sigma54_activat"/>
    <property type="match status" value="1"/>
</dbReference>
<dbReference type="GO" id="GO:0003677">
    <property type="term" value="F:DNA binding"/>
    <property type="evidence" value="ECO:0007669"/>
    <property type="project" value="UniProtKB-KW"/>
</dbReference>
<dbReference type="PANTHER" id="PTHR32071">
    <property type="entry name" value="TRANSCRIPTIONAL REGULATORY PROTEIN"/>
    <property type="match status" value="1"/>
</dbReference>
<comment type="caution">
    <text evidence="9">The sequence shown here is derived from an EMBL/GenBank/DDBJ whole genome shotgun (WGS) entry which is preliminary data.</text>
</comment>
<keyword evidence="10" id="KW-1185">Reference proteome</keyword>
<keyword evidence="2" id="KW-0067">ATP-binding</keyword>
<dbReference type="PROSITE" id="PS50045">
    <property type="entry name" value="SIGMA54_INTERACT_4"/>
    <property type="match status" value="1"/>
</dbReference>
<dbReference type="InterPro" id="IPR025943">
    <property type="entry name" value="Sigma_54_int_dom_ATP-bd_2"/>
</dbReference>
<dbReference type="AlphaFoldDB" id="A0A6V8LVQ0"/>
<dbReference type="Gene3D" id="1.10.8.60">
    <property type="match status" value="1"/>
</dbReference>
<keyword evidence="1" id="KW-0547">Nucleotide-binding</keyword>
<feature type="domain" description="PAS" evidence="7">
    <location>
        <begin position="21"/>
        <end position="66"/>
    </location>
</feature>
<keyword evidence="4" id="KW-0238">DNA-binding</keyword>
<dbReference type="SMART" id="SM00091">
    <property type="entry name" value="PAS"/>
    <property type="match status" value="1"/>
</dbReference>